<name>A0ACA9MZZ3_9GLOM</name>
<protein>
    <submittedName>
        <fullName evidence="1">16268_t:CDS:1</fullName>
    </submittedName>
</protein>
<accession>A0ACA9MZZ3</accession>
<evidence type="ECO:0000313" key="2">
    <source>
        <dbReference type="Proteomes" id="UP000789525"/>
    </source>
</evidence>
<organism evidence="1 2">
    <name type="scientific">Acaulospora colombiana</name>
    <dbReference type="NCBI Taxonomy" id="27376"/>
    <lineage>
        <taxon>Eukaryota</taxon>
        <taxon>Fungi</taxon>
        <taxon>Fungi incertae sedis</taxon>
        <taxon>Mucoromycota</taxon>
        <taxon>Glomeromycotina</taxon>
        <taxon>Glomeromycetes</taxon>
        <taxon>Diversisporales</taxon>
        <taxon>Acaulosporaceae</taxon>
        <taxon>Acaulospora</taxon>
    </lineage>
</organism>
<dbReference type="Proteomes" id="UP000789525">
    <property type="component" value="Unassembled WGS sequence"/>
</dbReference>
<keyword evidence="2" id="KW-1185">Reference proteome</keyword>
<gene>
    <name evidence="1" type="ORF">ACOLOM_LOCUS7396</name>
</gene>
<proteinExistence type="predicted"/>
<dbReference type="EMBL" id="CAJVPT010016989">
    <property type="protein sequence ID" value="CAG8622992.1"/>
    <property type="molecule type" value="Genomic_DNA"/>
</dbReference>
<comment type="caution">
    <text evidence="1">The sequence shown here is derived from an EMBL/GenBank/DDBJ whole genome shotgun (WGS) entry which is preliminary data.</text>
</comment>
<sequence length="203" mass="22307">MLSSSAETGLRMIGWAFLPDLGARLLLRVLRHAQVVVPPLLGFKPQTPPPPGSPGYAVQQRISFSVVILLYLIYTSIQAYIQAPPNFYELLGVFPDVDESTLKAAFRNFARYNHPDRVGASGEQRFIASRDAFDTLKSSTKRFAYDRFGPEVVSWAAECTTVGDYLERGLMASSGFYLVSTVAMLLYAIFGQSGFGAFVSSTV</sequence>
<reference evidence="1" key="1">
    <citation type="submission" date="2021-06" db="EMBL/GenBank/DDBJ databases">
        <authorList>
            <person name="Kallberg Y."/>
            <person name="Tangrot J."/>
            <person name="Rosling A."/>
        </authorList>
    </citation>
    <scope>NUCLEOTIDE SEQUENCE</scope>
    <source>
        <strain evidence="1">CL356</strain>
    </source>
</reference>
<evidence type="ECO:0000313" key="1">
    <source>
        <dbReference type="EMBL" id="CAG8622992.1"/>
    </source>
</evidence>